<proteinExistence type="predicted"/>
<dbReference type="AlphaFoldDB" id="A0A0C2RXY5"/>
<evidence type="ECO:0000313" key="2">
    <source>
        <dbReference type="Proteomes" id="UP000054549"/>
    </source>
</evidence>
<dbReference type="HOGENOM" id="CLU_2849219_0_0_1"/>
<organism evidence="1 2">
    <name type="scientific">Amanita muscaria (strain Koide BX008)</name>
    <dbReference type="NCBI Taxonomy" id="946122"/>
    <lineage>
        <taxon>Eukaryota</taxon>
        <taxon>Fungi</taxon>
        <taxon>Dikarya</taxon>
        <taxon>Basidiomycota</taxon>
        <taxon>Agaricomycotina</taxon>
        <taxon>Agaricomycetes</taxon>
        <taxon>Agaricomycetidae</taxon>
        <taxon>Agaricales</taxon>
        <taxon>Pluteineae</taxon>
        <taxon>Amanitaceae</taxon>
        <taxon>Amanita</taxon>
    </lineage>
</organism>
<gene>
    <name evidence="1" type="ORF">M378DRAFT_18176</name>
</gene>
<sequence length="65" mass="7185">MPTAVPAGPYLLIVSSVTWSFPGHLIYNITLLGPLSQSPPRLTLSDDIHLQVGNRITFLLIRCRL</sequence>
<keyword evidence="2" id="KW-1185">Reference proteome</keyword>
<reference evidence="1 2" key="1">
    <citation type="submission" date="2014-04" db="EMBL/GenBank/DDBJ databases">
        <title>Evolutionary Origins and Diversification of the Mycorrhizal Mutualists.</title>
        <authorList>
            <consortium name="DOE Joint Genome Institute"/>
            <consortium name="Mycorrhizal Genomics Consortium"/>
            <person name="Kohler A."/>
            <person name="Kuo A."/>
            <person name="Nagy L.G."/>
            <person name="Floudas D."/>
            <person name="Copeland A."/>
            <person name="Barry K.W."/>
            <person name="Cichocki N."/>
            <person name="Veneault-Fourrey C."/>
            <person name="LaButti K."/>
            <person name="Lindquist E.A."/>
            <person name="Lipzen A."/>
            <person name="Lundell T."/>
            <person name="Morin E."/>
            <person name="Murat C."/>
            <person name="Riley R."/>
            <person name="Ohm R."/>
            <person name="Sun H."/>
            <person name="Tunlid A."/>
            <person name="Henrissat B."/>
            <person name="Grigoriev I.V."/>
            <person name="Hibbett D.S."/>
            <person name="Martin F."/>
        </authorList>
    </citation>
    <scope>NUCLEOTIDE SEQUENCE [LARGE SCALE GENOMIC DNA]</scope>
    <source>
        <strain evidence="1 2">Koide BX008</strain>
    </source>
</reference>
<accession>A0A0C2RXY5</accession>
<name>A0A0C2RXY5_AMAMK</name>
<dbReference type="EMBL" id="KN818555">
    <property type="protein sequence ID" value="KIL55180.1"/>
    <property type="molecule type" value="Genomic_DNA"/>
</dbReference>
<evidence type="ECO:0000313" key="1">
    <source>
        <dbReference type="EMBL" id="KIL55180.1"/>
    </source>
</evidence>
<dbReference type="Proteomes" id="UP000054549">
    <property type="component" value="Unassembled WGS sequence"/>
</dbReference>
<dbReference type="InParanoid" id="A0A0C2RXY5"/>
<protein>
    <submittedName>
        <fullName evidence="1">Uncharacterized protein</fullName>
    </submittedName>
</protein>